<evidence type="ECO:0000313" key="4">
    <source>
        <dbReference type="Proteomes" id="UP001642487"/>
    </source>
</evidence>
<keyword evidence="2" id="KW-0932">Cytokinin signaling pathway</keyword>
<dbReference type="PANTHER" id="PTHR28242">
    <property type="entry name" value="PHOSPHORELAY INTERMEDIATE PROTEIN YPD1"/>
    <property type="match status" value="1"/>
</dbReference>
<evidence type="ECO:0000256" key="1">
    <source>
        <dbReference type="ARBA" id="ARBA00023012"/>
    </source>
</evidence>
<keyword evidence="4" id="KW-1185">Reference proteome</keyword>
<organism evidence="3 4">
    <name type="scientific">Citrullus colocynthis</name>
    <name type="common">colocynth</name>
    <dbReference type="NCBI Taxonomy" id="252529"/>
    <lineage>
        <taxon>Eukaryota</taxon>
        <taxon>Viridiplantae</taxon>
        <taxon>Streptophyta</taxon>
        <taxon>Embryophyta</taxon>
        <taxon>Tracheophyta</taxon>
        <taxon>Spermatophyta</taxon>
        <taxon>Magnoliopsida</taxon>
        <taxon>eudicotyledons</taxon>
        <taxon>Gunneridae</taxon>
        <taxon>Pentapetalae</taxon>
        <taxon>rosids</taxon>
        <taxon>fabids</taxon>
        <taxon>Cucurbitales</taxon>
        <taxon>Cucurbitaceae</taxon>
        <taxon>Benincaseae</taxon>
        <taxon>Citrullus</taxon>
    </lineage>
</organism>
<evidence type="ECO:0000313" key="3">
    <source>
        <dbReference type="EMBL" id="CAK9314317.1"/>
    </source>
</evidence>
<name>A0ABP0Y6H3_9ROSI</name>
<comment type="domain">
    <text evidence="2">Histidine-containing phosphotransfer domain (HPt) contains an active histidine that mediates the phosphotransfer.</text>
</comment>
<proteinExistence type="predicted"/>
<sequence>MALSILKGLLQDYVQSLTEERIVDERFSQILTKFEEPDCVQLIKIYLKDVESILSELSSTIDSMDVNFSKLSMLANKIEKKSIRMGAQHMKLAAIHLIQACDQGDKKM</sequence>
<dbReference type="InterPro" id="IPR036641">
    <property type="entry name" value="HPT_dom_sf"/>
</dbReference>
<comment type="function">
    <text evidence="2">Functions as a two-component phosphorelay mediators between cytokinin sensor histidine kinases and response regulators (B-type ARRs). Plays an important role in propagating cytokinin signal transduction.</text>
</comment>
<dbReference type="Gene3D" id="1.20.120.160">
    <property type="entry name" value="HPT domain"/>
    <property type="match status" value="1"/>
</dbReference>
<reference evidence="3 4" key="1">
    <citation type="submission" date="2024-03" db="EMBL/GenBank/DDBJ databases">
        <authorList>
            <person name="Gkanogiannis A."/>
            <person name="Becerra Lopez-Lavalle L."/>
        </authorList>
    </citation>
    <scope>NUCLEOTIDE SEQUENCE [LARGE SCALE GENOMIC DNA]</scope>
</reference>
<dbReference type="Proteomes" id="UP001642487">
    <property type="component" value="Chromosome 2"/>
</dbReference>
<protein>
    <recommendedName>
        <fullName evidence="2">Histidine-containing phosphotransfer protein</fullName>
    </recommendedName>
</protein>
<dbReference type="PANTHER" id="PTHR28242:SF7">
    <property type="entry name" value="HISTIDINE-CONTAINING PHOSPHOTRANSFER PROTEIN"/>
    <property type="match status" value="1"/>
</dbReference>
<comment type="subcellular location">
    <subcellularLocation>
        <location evidence="2">Cytoplasm</location>
        <location evidence="2">Cytosol</location>
    </subcellularLocation>
    <subcellularLocation>
        <location evidence="2">Nucleus</location>
    </subcellularLocation>
</comment>
<gene>
    <name evidence="3" type="ORF">CITCOLO1_LOCUS6064</name>
</gene>
<accession>A0ABP0Y6H3</accession>
<dbReference type="InterPro" id="IPR045871">
    <property type="entry name" value="AHP1-5/YPD1"/>
</dbReference>
<evidence type="ECO:0000256" key="2">
    <source>
        <dbReference type="RuleBase" id="RU369004"/>
    </source>
</evidence>
<dbReference type="SUPFAM" id="SSF47226">
    <property type="entry name" value="Histidine-containing phosphotransfer domain, HPT domain"/>
    <property type="match status" value="1"/>
</dbReference>
<keyword evidence="1 2" id="KW-0902">Two-component regulatory system</keyword>
<dbReference type="EMBL" id="OZ021736">
    <property type="protein sequence ID" value="CAK9314317.1"/>
    <property type="molecule type" value="Genomic_DNA"/>
</dbReference>